<sequence>MLMPSKLRATALVEYFPPALIEHLGVSASELQGKIPIFCHVHSTIFPRFGWMIGRPKSEQDVADLYANVPPPQHFLAMVEALGMSDALERFFHEDEGEDNIIGGDEKF</sequence>
<evidence type="ECO:0000313" key="2">
    <source>
        <dbReference type="Proteomes" id="UP000053660"/>
    </source>
</evidence>
<reference evidence="1 2" key="1">
    <citation type="submission" date="2014-03" db="EMBL/GenBank/DDBJ databases">
        <title>Draft genome of the hookworm Oesophagostomum dentatum.</title>
        <authorList>
            <person name="Mitreva M."/>
        </authorList>
    </citation>
    <scope>NUCLEOTIDE SEQUENCE [LARGE SCALE GENOMIC DNA]</scope>
    <source>
        <strain evidence="1 2">OD-Hann</strain>
    </source>
</reference>
<dbReference type="Proteomes" id="UP000053660">
    <property type="component" value="Unassembled WGS sequence"/>
</dbReference>
<name>A0A0B1T0F0_OESDE</name>
<proteinExistence type="predicted"/>
<protein>
    <submittedName>
        <fullName evidence="1">Uncharacterized protein</fullName>
    </submittedName>
</protein>
<gene>
    <name evidence="1" type="ORF">OESDEN_10949</name>
</gene>
<organism evidence="1 2">
    <name type="scientific">Oesophagostomum dentatum</name>
    <name type="common">Nodular worm</name>
    <dbReference type="NCBI Taxonomy" id="61180"/>
    <lineage>
        <taxon>Eukaryota</taxon>
        <taxon>Metazoa</taxon>
        <taxon>Ecdysozoa</taxon>
        <taxon>Nematoda</taxon>
        <taxon>Chromadorea</taxon>
        <taxon>Rhabditida</taxon>
        <taxon>Rhabditina</taxon>
        <taxon>Rhabditomorpha</taxon>
        <taxon>Strongyloidea</taxon>
        <taxon>Strongylidae</taxon>
        <taxon>Oesophagostomum</taxon>
    </lineage>
</organism>
<dbReference type="EMBL" id="KN554514">
    <property type="protein sequence ID" value="KHJ89232.1"/>
    <property type="molecule type" value="Genomic_DNA"/>
</dbReference>
<evidence type="ECO:0000313" key="1">
    <source>
        <dbReference type="EMBL" id="KHJ89232.1"/>
    </source>
</evidence>
<accession>A0A0B1T0F0</accession>
<keyword evidence="2" id="KW-1185">Reference proteome</keyword>
<dbReference type="AlphaFoldDB" id="A0A0B1T0F0"/>
<dbReference type="OrthoDB" id="428658at2759"/>